<organism evidence="2 3">
    <name type="scientific">Actinokineospora xionganensis</name>
    <dbReference type="NCBI Taxonomy" id="2684470"/>
    <lineage>
        <taxon>Bacteria</taxon>
        <taxon>Bacillati</taxon>
        <taxon>Actinomycetota</taxon>
        <taxon>Actinomycetes</taxon>
        <taxon>Pseudonocardiales</taxon>
        <taxon>Pseudonocardiaceae</taxon>
        <taxon>Actinokineospora</taxon>
    </lineage>
</organism>
<feature type="transmembrane region" description="Helical" evidence="1">
    <location>
        <begin position="103"/>
        <end position="123"/>
    </location>
</feature>
<feature type="transmembrane region" description="Helical" evidence="1">
    <location>
        <begin position="163"/>
        <end position="187"/>
    </location>
</feature>
<sequence length="204" mass="20207">MAVVAVVALTAWAGPRLALGALSLGALVASAGTVVFYLLFLSISGDEPAPGLGLTSWLLILAGLAVGVALALPSIRGYLGAGAALVGAVALYLADAAGPRDPVWQQFVVAAVIAAAVAGAAAVCDGPSAVAGGVIGVMLGAALGTVDWIWNARPTSPVYTEGVVNWMPIALMAGAAIGLAAFTYLGLRAQRLQTYQTSGLPTVP</sequence>
<dbReference type="EMBL" id="JABVED010000014">
    <property type="protein sequence ID" value="MBC6450109.1"/>
    <property type="molecule type" value="Genomic_DNA"/>
</dbReference>
<dbReference type="RefSeq" id="WP_187223202.1">
    <property type="nucleotide sequence ID" value="NZ_JABVED010000014.1"/>
</dbReference>
<feature type="transmembrane region" description="Helical" evidence="1">
    <location>
        <begin position="55"/>
        <end position="72"/>
    </location>
</feature>
<dbReference type="Proteomes" id="UP000734823">
    <property type="component" value="Unassembled WGS sequence"/>
</dbReference>
<proteinExistence type="predicted"/>
<evidence type="ECO:0008006" key="4">
    <source>
        <dbReference type="Google" id="ProtNLM"/>
    </source>
</evidence>
<name>A0ABR7LCK0_9PSEU</name>
<keyword evidence="1" id="KW-0812">Transmembrane</keyword>
<comment type="caution">
    <text evidence="2">The sequence shown here is derived from an EMBL/GenBank/DDBJ whole genome shotgun (WGS) entry which is preliminary data.</text>
</comment>
<feature type="transmembrane region" description="Helical" evidence="1">
    <location>
        <begin position="79"/>
        <end position="97"/>
    </location>
</feature>
<accession>A0ABR7LCK0</accession>
<keyword evidence="1" id="KW-0472">Membrane</keyword>
<evidence type="ECO:0000313" key="3">
    <source>
        <dbReference type="Proteomes" id="UP000734823"/>
    </source>
</evidence>
<keyword evidence="1" id="KW-1133">Transmembrane helix</keyword>
<protein>
    <recommendedName>
        <fullName evidence="4">DUF4203 domain-containing protein</fullName>
    </recommendedName>
</protein>
<feature type="transmembrane region" description="Helical" evidence="1">
    <location>
        <begin position="130"/>
        <end position="151"/>
    </location>
</feature>
<keyword evidence="3" id="KW-1185">Reference proteome</keyword>
<evidence type="ECO:0000313" key="2">
    <source>
        <dbReference type="EMBL" id="MBC6450109.1"/>
    </source>
</evidence>
<evidence type="ECO:0000256" key="1">
    <source>
        <dbReference type="SAM" id="Phobius"/>
    </source>
</evidence>
<reference evidence="2 3" key="1">
    <citation type="submission" date="2020-06" db="EMBL/GenBank/DDBJ databases">
        <title>Actinokineospora xiongansis sp. nov., isolated from soil of Baiyangdian.</title>
        <authorList>
            <person name="Zhang X."/>
        </authorList>
    </citation>
    <scope>NUCLEOTIDE SEQUENCE [LARGE SCALE GENOMIC DNA]</scope>
    <source>
        <strain evidence="2 3">HBU206404</strain>
    </source>
</reference>
<gene>
    <name evidence="2" type="ORF">GPZ80_23380</name>
</gene>